<keyword evidence="8 17" id="KW-0808">Transferase</keyword>
<evidence type="ECO:0000256" key="7">
    <source>
        <dbReference type="ARBA" id="ARBA00022576"/>
    </source>
</evidence>
<proteinExistence type="inferred from homology"/>
<comment type="catalytic activity">
    <reaction evidence="1">
        <text>(S)-3-amino-2-methylpropanoate + 2-oxoglutarate = 2-methyl-3-oxopropanoate + L-glutamate</text>
        <dbReference type="Rhea" id="RHEA:13993"/>
        <dbReference type="ChEBI" id="CHEBI:16810"/>
        <dbReference type="ChEBI" id="CHEBI:29985"/>
        <dbReference type="ChEBI" id="CHEBI:57700"/>
        <dbReference type="ChEBI" id="CHEBI:58655"/>
        <dbReference type="EC" id="2.6.1.22"/>
    </reaction>
</comment>
<sequence>MSENIGRRLVTDIPGPRSLEWQRRRASAVASGVSSVLPVYVERAEDGLLHDVDGNALIDLGAGIAVTSVGAAAPQVADAVAAQAARFTHTCFMVNPYEGYVRVCEELNALTPGDHEKRSMLVNSGAEAVENAVKIARHVTGRAAVVAFDHAYHGRTNLAMALTAKNMPYKHRFGPFAGEVYRAPMSYPFRDPAGLTGEAAARRAIDHIQSQVGADQTAAVLIEPIQGEGGFVVPAEGFLPTLAAWCADRGVLLIADEVQTGFCRTGAWFASEHEGVVPDLVATAKGIAAGLPLGGVTGRAELLDAIHPGGLGGTYGGNPVACAAALAAIALMRDRDLAGAARRIEQRVLPRLTALARRHPEIGDVRGRGAMLAVELVSPDTGAPDAARTARIAKACHAEGVIVLTAGTYGNVLRFLPPLVIPDALLDEGFDVVERAIAAEH</sequence>
<name>A0A5B2XUC9_9PSEU</name>
<evidence type="ECO:0000256" key="16">
    <source>
        <dbReference type="RuleBase" id="RU003560"/>
    </source>
</evidence>
<dbReference type="RefSeq" id="WP_149847415.1">
    <property type="nucleotide sequence ID" value="NZ_VUOB01000001.1"/>
</dbReference>
<reference evidence="17 18" key="1">
    <citation type="submission" date="2019-09" db="EMBL/GenBank/DDBJ databases">
        <title>Goodfellowia gen. nov., a new genus of the Pseudonocardineae related to Actinoalloteichus, containing Goodfellowia coeruleoviolacea gen. nov., comb. nov. gen. nov., comb. nov.</title>
        <authorList>
            <person name="Labeda D."/>
        </authorList>
    </citation>
    <scope>NUCLEOTIDE SEQUENCE [LARGE SCALE GENOMIC DNA]</scope>
    <source>
        <strain evidence="17 18">AN110305</strain>
    </source>
</reference>
<dbReference type="PANTHER" id="PTHR11986">
    <property type="entry name" value="AMINOTRANSFERASE CLASS III"/>
    <property type="match status" value="1"/>
</dbReference>
<dbReference type="Gene3D" id="3.90.1150.10">
    <property type="entry name" value="Aspartate Aminotransferase, domain 1"/>
    <property type="match status" value="1"/>
</dbReference>
<reference evidence="17 18" key="2">
    <citation type="submission" date="2019-09" db="EMBL/GenBank/DDBJ databases">
        <authorList>
            <person name="Jin C."/>
        </authorList>
    </citation>
    <scope>NUCLEOTIDE SEQUENCE [LARGE SCALE GENOMIC DNA]</scope>
    <source>
        <strain evidence="17 18">AN110305</strain>
    </source>
</reference>
<dbReference type="SUPFAM" id="SSF53383">
    <property type="entry name" value="PLP-dependent transferases"/>
    <property type="match status" value="1"/>
</dbReference>
<dbReference type="GO" id="GO:0047298">
    <property type="term" value="F:(S)-3-amino-2-methylpropionate transaminase activity"/>
    <property type="evidence" value="ECO:0007669"/>
    <property type="project" value="UniProtKB-EC"/>
</dbReference>
<evidence type="ECO:0000256" key="9">
    <source>
        <dbReference type="ARBA" id="ARBA00022898"/>
    </source>
</evidence>
<organism evidence="17 18">
    <name type="scientific">Solihabitans fulvus</name>
    <dbReference type="NCBI Taxonomy" id="1892852"/>
    <lineage>
        <taxon>Bacteria</taxon>
        <taxon>Bacillati</taxon>
        <taxon>Actinomycetota</taxon>
        <taxon>Actinomycetes</taxon>
        <taxon>Pseudonocardiales</taxon>
        <taxon>Pseudonocardiaceae</taxon>
        <taxon>Solihabitans</taxon>
    </lineage>
</organism>
<dbReference type="InterPro" id="IPR004632">
    <property type="entry name" value="4NH2But_aminotransferase_bac"/>
</dbReference>
<dbReference type="Pfam" id="PF00202">
    <property type="entry name" value="Aminotran_3"/>
    <property type="match status" value="1"/>
</dbReference>
<evidence type="ECO:0000256" key="3">
    <source>
        <dbReference type="ARBA" id="ARBA00005176"/>
    </source>
</evidence>
<dbReference type="GO" id="GO:0009448">
    <property type="term" value="P:gamma-aminobutyric acid metabolic process"/>
    <property type="evidence" value="ECO:0007669"/>
    <property type="project" value="InterPro"/>
</dbReference>
<dbReference type="OrthoDB" id="9801052at2"/>
<evidence type="ECO:0000256" key="13">
    <source>
        <dbReference type="ARBA" id="ARBA00031787"/>
    </source>
</evidence>
<dbReference type="GO" id="GO:0042802">
    <property type="term" value="F:identical protein binding"/>
    <property type="evidence" value="ECO:0007669"/>
    <property type="project" value="TreeGrafter"/>
</dbReference>
<evidence type="ECO:0000256" key="10">
    <source>
        <dbReference type="ARBA" id="ARBA00029760"/>
    </source>
</evidence>
<accession>A0A5B2XUC9</accession>
<dbReference type="FunFam" id="3.40.640.10:FF:000013">
    <property type="entry name" value="4-aminobutyrate aminotransferase"/>
    <property type="match status" value="1"/>
</dbReference>
<keyword evidence="9 16" id="KW-0663">Pyridoxal phosphate</keyword>
<comment type="pathway">
    <text evidence="3">Amino-acid degradation; 4-aminobutanoate degradation.</text>
</comment>
<evidence type="ECO:0000256" key="2">
    <source>
        <dbReference type="ARBA" id="ARBA00001933"/>
    </source>
</evidence>
<dbReference type="InterPro" id="IPR015421">
    <property type="entry name" value="PyrdxlP-dep_Trfase_major"/>
</dbReference>
<dbReference type="CDD" id="cd00610">
    <property type="entry name" value="OAT_like"/>
    <property type="match status" value="1"/>
</dbReference>
<dbReference type="PIRSF" id="PIRSF000521">
    <property type="entry name" value="Transaminase_4ab_Lys_Orn"/>
    <property type="match status" value="1"/>
</dbReference>
<comment type="caution">
    <text evidence="17">The sequence shown here is derived from an EMBL/GenBank/DDBJ whole genome shotgun (WGS) entry which is preliminary data.</text>
</comment>
<dbReference type="Gene3D" id="3.40.640.10">
    <property type="entry name" value="Type I PLP-dependent aspartate aminotransferase-like (Major domain)"/>
    <property type="match status" value="1"/>
</dbReference>
<dbReference type="EC" id="2.6.1.19" evidence="6"/>
<protein>
    <recommendedName>
        <fullName evidence="12">(S)-3-amino-2-methylpropionate transaminase</fullName>
        <ecNumber evidence="6">2.6.1.19</ecNumber>
        <ecNumber evidence="5">2.6.1.22</ecNumber>
    </recommendedName>
    <alternativeName>
        <fullName evidence="13">GABA aminotransferase</fullName>
    </alternativeName>
    <alternativeName>
        <fullName evidence="11">Gamma-amino-N-butyrate transaminase</fullName>
    </alternativeName>
    <alternativeName>
        <fullName evidence="15">Glutamate:succinic semialdehyde transaminase</fullName>
    </alternativeName>
    <alternativeName>
        <fullName evidence="10">L-AIBAT</fullName>
    </alternativeName>
</protein>
<evidence type="ECO:0000256" key="15">
    <source>
        <dbReference type="ARBA" id="ARBA00050054"/>
    </source>
</evidence>
<evidence type="ECO:0000256" key="6">
    <source>
        <dbReference type="ARBA" id="ARBA00012912"/>
    </source>
</evidence>
<keyword evidence="18" id="KW-1185">Reference proteome</keyword>
<evidence type="ECO:0000313" key="17">
    <source>
        <dbReference type="EMBL" id="KAA2267106.1"/>
    </source>
</evidence>
<dbReference type="InterPro" id="IPR015422">
    <property type="entry name" value="PyrdxlP-dep_Trfase_small"/>
</dbReference>
<comment type="catalytic activity">
    <reaction evidence="14">
        <text>4-aminobutanoate + 2-oxoglutarate = succinate semialdehyde + L-glutamate</text>
        <dbReference type="Rhea" id="RHEA:23352"/>
        <dbReference type="ChEBI" id="CHEBI:16810"/>
        <dbReference type="ChEBI" id="CHEBI:29985"/>
        <dbReference type="ChEBI" id="CHEBI:57706"/>
        <dbReference type="ChEBI" id="CHEBI:59888"/>
        <dbReference type="EC" id="2.6.1.19"/>
    </reaction>
</comment>
<dbReference type="InterPro" id="IPR049704">
    <property type="entry name" value="Aminotrans_3_PPA_site"/>
</dbReference>
<evidence type="ECO:0000256" key="1">
    <source>
        <dbReference type="ARBA" id="ARBA00001750"/>
    </source>
</evidence>
<dbReference type="NCBIfam" id="TIGR00700">
    <property type="entry name" value="GABAtrnsam"/>
    <property type="match status" value="1"/>
</dbReference>
<evidence type="ECO:0000256" key="4">
    <source>
        <dbReference type="ARBA" id="ARBA00008954"/>
    </source>
</evidence>
<evidence type="ECO:0000256" key="14">
    <source>
        <dbReference type="ARBA" id="ARBA00048021"/>
    </source>
</evidence>
<dbReference type="EMBL" id="VUOB01000001">
    <property type="protein sequence ID" value="KAA2267106.1"/>
    <property type="molecule type" value="Genomic_DNA"/>
</dbReference>
<evidence type="ECO:0000256" key="12">
    <source>
        <dbReference type="ARBA" id="ARBA00030857"/>
    </source>
</evidence>
<dbReference type="PROSITE" id="PS00600">
    <property type="entry name" value="AA_TRANSFER_CLASS_3"/>
    <property type="match status" value="1"/>
</dbReference>
<dbReference type="EC" id="2.6.1.22" evidence="5"/>
<evidence type="ECO:0000256" key="11">
    <source>
        <dbReference type="ARBA" id="ARBA00030204"/>
    </source>
</evidence>
<dbReference type="GO" id="GO:0034386">
    <property type="term" value="F:4-aminobutyrate:2-oxoglutarate transaminase activity"/>
    <property type="evidence" value="ECO:0007669"/>
    <property type="project" value="UniProtKB-EC"/>
</dbReference>
<dbReference type="InterPro" id="IPR005814">
    <property type="entry name" value="Aminotrans_3"/>
</dbReference>
<evidence type="ECO:0000313" key="18">
    <source>
        <dbReference type="Proteomes" id="UP000323454"/>
    </source>
</evidence>
<dbReference type="Proteomes" id="UP000323454">
    <property type="component" value="Unassembled WGS sequence"/>
</dbReference>
<gene>
    <name evidence="17" type="primary">gabT</name>
    <name evidence="17" type="ORF">F0L68_00820</name>
</gene>
<evidence type="ECO:0000256" key="8">
    <source>
        <dbReference type="ARBA" id="ARBA00022679"/>
    </source>
</evidence>
<dbReference type="NCBIfam" id="NF004714">
    <property type="entry name" value="PRK06058.1"/>
    <property type="match status" value="1"/>
</dbReference>
<comment type="cofactor">
    <cofactor evidence="2">
        <name>pyridoxal 5'-phosphate</name>
        <dbReference type="ChEBI" id="CHEBI:597326"/>
    </cofactor>
</comment>
<keyword evidence="7 17" id="KW-0032">Aminotransferase</keyword>
<evidence type="ECO:0000256" key="5">
    <source>
        <dbReference type="ARBA" id="ARBA00012876"/>
    </source>
</evidence>
<dbReference type="PANTHER" id="PTHR11986:SF58">
    <property type="entry name" value="LEUCINE_METHIONINE RACEMASE"/>
    <property type="match status" value="1"/>
</dbReference>
<dbReference type="GO" id="GO:0030170">
    <property type="term" value="F:pyridoxal phosphate binding"/>
    <property type="evidence" value="ECO:0007669"/>
    <property type="project" value="InterPro"/>
</dbReference>
<dbReference type="InterPro" id="IPR015424">
    <property type="entry name" value="PyrdxlP-dep_Trfase"/>
</dbReference>
<dbReference type="InterPro" id="IPR050103">
    <property type="entry name" value="Class-III_PLP-dep_AT"/>
</dbReference>
<comment type="similarity">
    <text evidence="4 16">Belongs to the class-III pyridoxal-phosphate-dependent aminotransferase family.</text>
</comment>
<dbReference type="AlphaFoldDB" id="A0A5B2XUC9"/>